<dbReference type="Pfam" id="PF00534">
    <property type="entry name" value="Glycos_transf_1"/>
    <property type="match status" value="1"/>
</dbReference>
<proteinExistence type="predicted"/>
<keyword evidence="3" id="KW-1185">Reference proteome</keyword>
<accession>A0A1A8XU56</accession>
<sequence>MSKRVLMASTSYPETSLDWRSRFIHNMAAALAKRDDVELSLWAPPGDLPANTTAVTTLSDTLWLKRLSQEGGIAHLLRTRRSLAAGTIASLLIRLGRAYRRQPVDVVHANWLQNALPLWGTTTPALITVLGNDFGLLRLPGMKSLIRAMLRQRRAILAPNADWMQPALERAFGDLAEIRPIVFGVDDAWFNIMRQNSSDTARHWLAITRLTKNKIGDLFRWGDGLFDEARQLHLFGPMQEQVDIPPWVQYYGPTHPDDLLQHWFPKACALITLSHHDEGRPQVMLEAMAAGLPVLASDLPAHRDMLQHRDTGWLAANRDVLSQGLDWLENPVNNRSVGQAARNWVKDSVGTWDDCANRYATAYRSLLETRP</sequence>
<protein>
    <submittedName>
        <fullName evidence="2">Glycosyltransferase</fullName>
    </submittedName>
</protein>
<evidence type="ECO:0000313" key="3">
    <source>
        <dbReference type="Proteomes" id="UP000199600"/>
    </source>
</evidence>
<dbReference type="AlphaFoldDB" id="A0A1A8XU56"/>
<dbReference type="CDD" id="cd03801">
    <property type="entry name" value="GT4_PimA-like"/>
    <property type="match status" value="1"/>
</dbReference>
<organism evidence="2 3">
    <name type="scientific">Candidatus Propionivibrio aalborgensis</name>
    <dbReference type="NCBI Taxonomy" id="1860101"/>
    <lineage>
        <taxon>Bacteria</taxon>
        <taxon>Pseudomonadati</taxon>
        <taxon>Pseudomonadota</taxon>
        <taxon>Betaproteobacteria</taxon>
        <taxon>Rhodocyclales</taxon>
        <taxon>Rhodocyclaceae</taxon>
        <taxon>Propionivibrio</taxon>
    </lineage>
</organism>
<reference evidence="2 3" key="1">
    <citation type="submission" date="2016-06" db="EMBL/GenBank/DDBJ databases">
        <authorList>
            <person name="Kjaerup R.B."/>
            <person name="Dalgaard T.S."/>
            <person name="Juul-Madsen H.R."/>
        </authorList>
    </citation>
    <scope>NUCLEOTIDE SEQUENCE [LARGE SCALE GENOMIC DNA]</scope>
    <source>
        <strain evidence="2">2</strain>
    </source>
</reference>
<dbReference type="SUPFAM" id="SSF53756">
    <property type="entry name" value="UDP-Glycosyltransferase/glycogen phosphorylase"/>
    <property type="match status" value="1"/>
</dbReference>
<evidence type="ECO:0000259" key="1">
    <source>
        <dbReference type="Pfam" id="PF00534"/>
    </source>
</evidence>
<dbReference type="GO" id="GO:0016757">
    <property type="term" value="F:glycosyltransferase activity"/>
    <property type="evidence" value="ECO:0007669"/>
    <property type="project" value="InterPro"/>
</dbReference>
<gene>
    <name evidence="2" type="ORF">PROAA_220026</name>
</gene>
<keyword evidence="2" id="KW-0808">Transferase</keyword>
<dbReference type="InterPro" id="IPR001296">
    <property type="entry name" value="Glyco_trans_1"/>
</dbReference>
<name>A0A1A8XU56_9RHOO</name>
<dbReference type="RefSeq" id="WP_222102165.1">
    <property type="nucleotide sequence ID" value="NZ_FLQY01000135.1"/>
</dbReference>
<dbReference type="EMBL" id="FLQY01000135">
    <property type="protein sequence ID" value="SBT07468.1"/>
    <property type="molecule type" value="Genomic_DNA"/>
</dbReference>
<dbReference type="Proteomes" id="UP000199600">
    <property type="component" value="Unassembled WGS sequence"/>
</dbReference>
<dbReference type="Gene3D" id="3.40.50.2000">
    <property type="entry name" value="Glycogen Phosphorylase B"/>
    <property type="match status" value="2"/>
</dbReference>
<feature type="domain" description="Glycosyl transferase family 1" evidence="1">
    <location>
        <begin position="248"/>
        <end position="343"/>
    </location>
</feature>
<dbReference type="PANTHER" id="PTHR12526">
    <property type="entry name" value="GLYCOSYLTRANSFERASE"/>
    <property type="match status" value="1"/>
</dbReference>
<evidence type="ECO:0000313" key="2">
    <source>
        <dbReference type="EMBL" id="SBT07468.1"/>
    </source>
</evidence>